<dbReference type="GO" id="GO:0003677">
    <property type="term" value="F:DNA binding"/>
    <property type="evidence" value="ECO:0007669"/>
    <property type="project" value="UniProtKB-UniRule"/>
</dbReference>
<dbReference type="Gene3D" id="1.10.10.10">
    <property type="entry name" value="Winged helix-like DNA-binding domain superfamily/Winged helix DNA-binding domain"/>
    <property type="match status" value="1"/>
</dbReference>
<evidence type="ECO:0000256" key="4">
    <source>
        <dbReference type="SAM" id="Phobius"/>
    </source>
</evidence>
<evidence type="ECO:0000313" key="7">
    <source>
        <dbReference type="Proteomes" id="UP000682928"/>
    </source>
</evidence>
<keyword evidence="4" id="KW-0472">Membrane</keyword>
<reference evidence="6" key="1">
    <citation type="submission" date="2021-04" db="EMBL/GenBank/DDBJ databases">
        <title>Difference and commonality of drug resistance evolution in various bacteria. and drug sensitivity profiles.</title>
        <authorList>
            <person name="Maeda T."/>
            <person name="Shibai A."/>
            <person name="Kawada K."/>
            <person name="Kotani H."/>
            <person name="Tarusawa Y."/>
            <person name="Tanabe K."/>
            <person name="Furusawa C."/>
        </authorList>
    </citation>
    <scope>NUCLEOTIDE SEQUENCE</scope>
    <source>
        <strain evidence="6">JCM 8580</strain>
    </source>
</reference>
<feature type="transmembrane region" description="Helical" evidence="4">
    <location>
        <begin position="152"/>
        <end position="171"/>
    </location>
</feature>
<evidence type="ECO:0000313" key="6">
    <source>
        <dbReference type="EMBL" id="BCU56440.1"/>
    </source>
</evidence>
<dbReference type="SMART" id="SM00862">
    <property type="entry name" value="Trans_reg_C"/>
    <property type="match status" value="1"/>
</dbReference>
<protein>
    <submittedName>
        <fullName evidence="6">CadC family transcriptional regulator</fullName>
    </submittedName>
</protein>
<dbReference type="InterPro" id="IPR036388">
    <property type="entry name" value="WH-like_DNA-bd_sf"/>
</dbReference>
<dbReference type="EMBL" id="AP024590">
    <property type="protein sequence ID" value="BCU56440.1"/>
    <property type="molecule type" value="Genomic_DNA"/>
</dbReference>
<keyword evidence="4" id="KW-0812">Transmembrane</keyword>
<dbReference type="Pfam" id="PF00486">
    <property type="entry name" value="Trans_reg_C"/>
    <property type="match status" value="1"/>
</dbReference>
<gene>
    <name evidence="6" type="primary">lafZ</name>
    <name evidence="6" type="ORF">ENKO_30340</name>
</gene>
<dbReference type="GO" id="GO:0000160">
    <property type="term" value="P:phosphorelay signal transduction system"/>
    <property type="evidence" value="ECO:0007669"/>
    <property type="project" value="InterPro"/>
</dbReference>
<dbReference type="GO" id="GO:0006355">
    <property type="term" value="P:regulation of DNA-templated transcription"/>
    <property type="evidence" value="ECO:0007669"/>
    <property type="project" value="InterPro"/>
</dbReference>
<name>A0AA86IUI0_9ENTR</name>
<accession>A0AA86IUI0</accession>
<dbReference type="RefSeq" id="WP_088219974.1">
    <property type="nucleotide sequence ID" value="NZ_AP024590.1"/>
</dbReference>
<organism evidence="6 7">
    <name type="scientific">Enterobacter kobei</name>
    <dbReference type="NCBI Taxonomy" id="208224"/>
    <lineage>
        <taxon>Bacteria</taxon>
        <taxon>Pseudomonadati</taxon>
        <taxon>Pseudomonadota</taxon>
        <taxon>Gammaproteobacteria</taxon>
        <taxon>Enterobacterales</taxon>
        <taxon>Enterobacteriaceae</taxon>
        <taxon>Enterobacter</taxon>
        <taxon>Enterobacter cloacae complex</taxon>
    </lineage>
</organism>
<sequence length="298" mass="33172">MQIIVNNWKVEPSLNGLVHRETGEIRRLGEFHFIMLETLVNHAGEVVSRDFLMSEVWKNRVVGNNSLLTAVYALRVALGDDGRVQEIIKTIPKKGYLLNKDFIVLLPDEPSDAPQLLTQPDVQPDEPPTDEPAVSPSEPLAAPAKPRYKKGIIAIAGFLLLAGAVLGWQLYQSRQNTPAPQAASRLTIKEELSAQNDKITLLHLHRTGVNTADAVLSSHIAESLESINALLTTHKATMTIYYYGAVQKMSALLLVKNQCGKEYQLSMEIRNWQQDVKKLGQLIHQETERTVNEMPACP</sequence>
<evidence type="ECO:0000256" key="1">
    <source>
        <dbReference type="ARBA" id="ARBA00023125"/>
    </source>
</evidence>
<dbReference type="Proteomes" id="UP000682928">
    <property type="component" value="Chromosome"/>
</dbReference>
<dbReference type="SUPFAM" id="SSF46894">
    <property type="entry name" value="C-terminal effector domain of the bipartite response regulators"/>
    <property type="match status" value="1"/>
</dbReference>
<keyword evidence="4" id="KW-1133">Transmembrane helix</keyword>
<feature type="domain" description="OmpR/PhoB-type" evidence="5">
    <location>
        <begin position="1"/>
        <end position="100"/>
    </location>
</feature>
<evidence type="ECO:0000256" key="2">
    <source>
        <dbReference type="PROSITE-ProRule" id="PRU01091"/>
    </source>
</evidence>
<dbReference type="CDD" id="cd00383">
    <property type="entry name" value="trans_reg_C"/>
    <property type="match status" value="1"/>
</dbReference>
<evidence type="ECO:0000259" key="5">
    <source>
        <dbReference type="PROSITE" id="PS51755"/>
    </source>
</evidence>
<proteinExistence type="predicted"/>
<feature type="DNA-binding region" description="OmpR/PhoB-type" evidence="2">
    <location>
        <begin position="1"/>
        <end position="100"/>
    </location>
</feature>
<dbReference type="InterPro" id="IPR001867">
    <property type="entry name" value="OmpR/PhoB-type_DNA-bd"/>
</dbReference>
<dbReference type="AlphaFoldDB" id="A0AA86IUI0"/>
<keyword evidence="1 2" id="KW-0238">DNA-binding</keyword>
<dbReference type="InterPro" id="IPR016032">
    <property type="entry name" value="Sig_transdc_resp-reg_C-effctor"/>
</dbReference>
<feature type="region of interest" description="Disordered" evidence="3">
    <location>
        <begin position="114"/>
        <end position="142"/>
    </location>
</feature>
<dbReference type="PROSITE" id="PS51755">
    <property type="entry name" value="OMPR_PHOB"/>
    <property type="match status" value="1"/>
</dbReference>
<evidence type="ECO:0000256" key="3">
    <source>
        <dbReference type="SAM" id="MobiDB-lite"/>
    </source>
</evidence>